<keyword evidence="16" id="KW-1185">Reference proteome</keyword>
<keyword evidence="8 15" id="KW-0675">Receptor</keyword>
<comment type="caution">
    <text evidence="15">The sequence shown here is derived from an EMBL/GenBank/DDBJ whole genome shotgun (WGS) entry which is preliminary data.</text>
</comment>
<evidence type="ECO:0000256" key="11">
    <source>
        <dbReference type="RuleBase" id="RU003357"/>
    </source>
</evidence>
<dbReference type="GO" id="GO:0009279">
    <property type="term" value="C:cell outer membrane"/>
    <property type="evidence" value="ECO:0007669"/>
    <property type="project" value="UniProtKB-SubCell"/>
</dbReference>
<keyword evidence="12" id="KW-0732">Signal</keyword>
<proteinExistence type="inferred from homology"/>
<evidence type="ECO:0000259" key="14">
    <source>
        <dbReference type="Pfam" id="PF07715"/>
    </source>
</evidence>
<dbReference type="EMBL" id="WNKX01000002">
    <property type="protein sequence ID" value="MTW09719.1"/>
    <property type="molecule type" value="Genomic_DNA"/>
</dbReference>
<feature type="signal peptide" evidence="12">
    <location>
        <begin position="1"/>
        <end position="20"/>
    </location>
</feature>
<evidence type="ECO:0000256" key="5">
    <source>
        <dbReference type="ARBA" id="ARBA00022692"/>
    </source>
</evidence>
<feature type="chain" id="PRO_5026899376" evidence="12">
    <location>
        <begin position="21"/>
        <end position="712"/>
    </location>
</feature>
<dbReference type="AlphaFoldDB" id="A0A6L6QC61"/>
<dbReference type="CDD" id="cd01347">
    <property type="entry name" value="ligand_gated_channel"/>
    <property type="match status" value="1"/>
</dbReference>
<evidence type="ECO:0000256" key="1">
    <source>
        <dbReference type="ARBA" id="ARBA00004571"/>
    </source>
</evidence>
<dbReference type="OrthoDB" id="8671598at2"/>
<keyword evidence="4 10" id="KW-1134">Transmembrane beta strand</keyword>
<dbReference type="RefSeq" id="WP_155452672.1">
    <property type="nucleotide sequence ID" value="NZ_WNKX01000002.1"/>
</dbReference>
<evidence type="ECO:0000256" key="9">
    <source>
        <dbReference type="ARBA" id="ARBA00023237"/>
    </source>
</evidence>
<dbReference type="Pfam" id="PF00593">
    <property type="entry name" value="TonB_dep_Rec_b-barrel"/>
    <property type="match status" value="1"/>
</dbReference>
<name>A0A6L6QC61_9BURK</name>
<dbReference type="PANTHER" id="PTHR40980:SF4">
    <property type="entry name" value="TONB-DEPENDENT RECEPTOR-LIKE BETA-BARREL DOMAIN-CONTAINING PROTEIN"/>
    <property type="match status" value="1"/>
</dbReference>
<dbReference type="Pfam" id="PF07715">
    <property type="entry name" value="Plug"/>
    <property type="match status" value="1"/>
</dbReference>
<evidence type="ECO:0000256" key="8">
    <source>
        <dbReference type="ARBA" id="ARBA00023170"/>
    </source>
</evidence>
<dbReference type="Gene3D" id="2.170.130.10">
    <property type="entry name" value="TonB-dependent receptor, plug domain"/>
    <property type="match status" value="1"/>
</dbReference>
<evidence type="ECO:0000256" key="7">
    <source>
        <dbReference type="ARBA" id="ARBA00023136"/>
    </source>
</evidence>
<dbReference type="InterPro" id="IPR000531">
    <property type="entry name" value="Beta-barrel_TonB"/>
</dbReference>
<evidence type="ECO:0000313" key="16">
    <source>
        <dbReference type="Proteomes" id="UP000472320"/>
    </source>
</evidence>
<evidence type="ECO:0000256" key="3">
    <source>
        <dbReference type="ARBA" id="ARBA00022448"/>
    </source>
</evidence>
<feature type="domain" description="TonB-dependent receptor-like beta-barrel" evidence="13">
    <location>
        <begin position="275"/>
        <end position="673"/>
    </location>
</feature>
<evidence type="ECO:0000313" key="15">
    <source>
        <dbReference type="EMBL" id="MTW09719.1"/>
    </source>
</evidence>
<dbReference type="PROSITE" id="PS52016">
    <property type="entry name" value="TONB_DEPENDENT_REC_3"/>
    <property type="match status" value="1"/>
</dbReference>
<keyword evidence="3 10" id="KW-0813">Transport</keyword>
<protein>
    <submittedName>
        <fullName evidence="15">TonB-dependent receptor</fullName>
    </submittedName>
</protein>
<dbReference type="InterPro" id="IPR036942">
    <property type="entry name" value="Beta-barrel_TonB_sf"/>
</dbReference>
<keyword evidence="6 11" id="KW-0798">TonB box</keyword>
<dbReference type="SUPFAM" id="SSF56935">
    <property type="entry name" value="Porins"/>
    <property type="match status" value="1"/>
</dbReference>
<evidence type="ECO:0000256" key="12">
    <source>
        <dbReference type="SAM" id="SignalP"/>
    </source>
</evidence>
<sequence length="712" mass="78224">MKKIALPFLLIVQALHLAYADDQPTPKVEIKGSAAMDIRRNDTATKIVVTQEEILKNGDTSIGEVLKRLPGITIDGVQGRGGNIRMRGLGSGYTSIMLNGEPAPPGFSLDSLTPDMIERIEVMRAATAEFSTQAIAGGINIVLKRAISTAQTEIKTGVQSENGHPGASLNLQMSDRKGPWSYSIGGGMIYSDIDRPSHVVTEASGDAPLLRRAEDTSEGSFRNFNLAPRINYAIKPGDVITSQSFIALNRFRAHNTEQVATLTGEEPMFSGLSQDIKADFELFRTDLSWARPLADGAKLDMKAGVNYNHRKSEAPNLQTGTLFERTRTITSASTDKGFTSTGKYSSPLVPGHALATGWDVGYSKRDEDRIQREEYWRAPAGTAPQNLDQVYSADVVRLAAYAQDEWNVTDRWSVYFGLRWEGVNIKSTGSDYGSIDSNSSVLSPLFQTLYKFGEKKKDQVRLGLTRTYKAPGVGDLIPRRFTSNNNSSTSPDSMGNPDLKPELAWGLDLAFEHYLGEGGGLLSASTYARRIQDITRRRVDFIDGSWVSRPVNAGTANTYGLELEAKLPLRAIMKDAPGVEMRANVTRNWSRLDTVPGPNNRLDQQVPVSGTVGADWKLDKTPLTLGGSYSYQGGGEVRISDRQYAYAVPKRALDVYGLWKFSPKTQLRLSAANTLHQENLARSSYAEANGLRSDTTFTPTYTQFRAMLEMKL</sequence>
<dbReference type="InterPro" id="IPR039426">
    <property type="entry name" value="TonB-dep_rcpt-like"/>
</dbReference>
<comment type="similarity">
    <text evidence="2 10 11">Belongs to the TonB-dependent receptor family.</text>
</comment>
<reference evidence="15 16" key="1">
    <citation type="submission" date="2019-11" db="EMBL/GenBank/DDBJ databases">
        <title>Type strains purchased from KCTC, JCM and DSMZ.</title>
        <authorList>
            <person name="Lu H."/>
        </authorList>
    </citation>
    <scope>NUCLEOTIDE SEQUENCE [LARGE SCALE GENOMIC DNA]</scope>
    <source>
        <strain evidence="15 16">JCM 31587</strain>
    </source>
</reference>
<gene>
    <name evidence="15" type="ORF">GM658_03815</name>
</gene>
<comment type="subcellular location">
    <subcellularLocation>
        <location evidence="1 10">Cell outer membrane</location>
        <topology evidence="1 10">Multi-pass membrane protein</topology>
    </subcellularLocation>
</comment>
<feature type="domain" description="TonB-dependent receptor plug" evidence="14">
    <location>
        <begin position="43"/>
        <end position="137"/>
    </location>
</feature>
<keyword evidence="5 10" id="KW-0812">Transmembrane</keyword>
<dbReference type="InterPro" id="IPR037066">
    <property type="entry name" value="Plug_dom_sf"/>
</dbReference>
<dbReference type="InterPro" id="IPR012910">
    <property type="entry name" value="Plug_dom"/>
</dbReference>
<keyword evidence="9 10" id="KW-0998">Cell outer membrane</keyword>
<keyword evidence="7 10" id="KW-0472">Membrane</keyword>
<evidence type="ECO:0000256" key="4">
    <source>
        <dbReference type="ARBA" id="ARBA00022452"/>
    </source>
</evidence>
<dbReference type="Gene3D" id="2.40.170.20">
    <property type="entry name" value="TonB-dependent receptor, beta-barrel domain"/>
    <property type="match status" value="1"/>
</dbReference>
<evidence type="ECO:0000259" key="13">
    <source>
        <dbReference type="Pfam" id="PF00593"/>
    </source>
</evidence>
<evidence type="ECO:0000256" key="10">
    <source>
        <dbReference type="PROSITE-ProRule" id="PRU01360"/>
    </source>
</evidence>
<evidence type="ECO:0000256" key="6">
    <source>
        <dbReference type="ARBA" id="ARBA00023077"/>
    </source>
</evidence>
<evidence type="ECO:0000256" key="2">
    <source>
        <dbReference type="ARBA" id="ARBA00009810"/>
    </source>
</evidence>
<dbReference type="PANTHER" id="PTHR40980">
    <property type="entry name" value="PLUG DOMAIN-CONTAINING PROTEIN"/>
    <property type="match status" value="1"/>
</dbReference>
<accession>A0A6L6QC61</accession>
<organism evidence="15 16">
    <name type="scientific">Massilia eburnea</name>
    <dbReference type="NCBI Taxonomy" id="1776165"/>
    <lineage>
        <taxon>Bacteria</taxon>
        <taxon>Pseudomonadati</taxon>
        <taxon>Pseudomonadota</taxon>
        <taxon>Betaproteobacteria</taxon>
        <taxon>Burkholderiales</taxon>
        <taxon>Oxalobacteraceae</taxon>
        <taxon>Telluria group</taxon>
        <taxon>Massilia</taxon>
    </lineage>
</organism>
<dbReference type="Proteomes" id="UP000472320">
    <property type="component" value="Unassembled WGS sequence"/>
</dbReference>